<dbReference type="EMBL" id="AP023086">
    <property type="protein sequence ID" value="BCD96740.1"/>
    <property type="molecule type" value="Genomic_DNA"/>
</dbReference>
<sequence length="145" mass="16332">MCEKYMKVDFESLPILLQKARESVVLAARQTLSNFELTEQQWRVIRTTYLNGELNAQTLASQSAILGPSLSRILNRLEQDGILLRKISPGDQRELVISLSAKGKRLHQKVQPKVQANYDELSSKLSNNKISQLVGLLDDVIAIDQ</sequence>
<dbReference type="Proteomes" id="UP001320119">
    <property type="component" value="Chromosome"/>
</dbReference>
<dbReference type="SUPFAM" id="SSF46785">
    <property type="entry name" value="Winged helix' DNA-binding domain"/>
    <property type="match status" value="1"/>
</dbReference>
<keyword evidence="3" id="KW-1185">Reference proteome</keyword>
<reference evidence="2 3" key="1">
    <citation type="journal article" date="2022" name="IScience">
        <title>An ultrasensitive nanofiber-based assay for enzymatic hydrolysis and deep-sea microbial degradation of cellulose.</title>
        <authorList>
            <person name="Tsudome M."/>
            <person name="Tachioka M."/>
            <person name="Miyazaki M."/>
            <person name="Uchimura K."/>
            <person name="Tsuda M."/>
            <person name="Takaki Y."/>
            <person name="Deguchi S."/>
        </authorList>
    </citation>
    <scope>NUCLEOTIDE SEQUENCE [LARGE SCALE GENOMIC DNA]</scope>
    <source>
        <strain evidence="2 3">GE09</strain>
    </source>
</reference>
<proteinExistence type="predicted"/>
<dbReference type="InterPro" id="IPR036390">
    <property type="entry name" value="WH_DNA-bd_sf"/>
</dbReference>
<dbReference type="PRINTS" id="PR00598">
    <property type="entry name" value="HTHMARR"/>
</dbReference>
<name>A0AAN1WFT8_9GAMM</name>
<dbReference type="SMART" id="SM00347">
    <property type="entry name" value="HTH_MARR"/>
    <property type="match status" value="1"/>
</dbReference>
<dbReference type="NCBIfam" id="TIGR02337">
    <property type="entry name" value="HpaR"/>
    <property type="match status" value="1"/>
</dbReference>
<evidence type="ECO:0000313" key="2">
    <source>
        <dbReference type="EMBL" id="BCD96740.1"/>
    </source>
</evidence>
<dbReference type="PROSITE" id="PS50995">
    <property type="entry name" value="HTH_MARR_2"/>
    <property type="match status" value="1"/>
</dbReference>
<dbReference type="GO" id="GO:0003677">
    <property type="term" value="F:DNA binding"/>
    <property type="evidence" value="ECO:0007669"/>
    <property type="project" value="InterPro"/>
</dbReference>
<gene>
    <name evidence="2" type="ORF">MARGE09_P0940</name>
</gene>
<dbReference type="InterPro" id="IPR000835">
    <property type="entry name" value="HTH_MarR-typ"/>
</dbReference>
<dbReference type="InterPro" id="IPR039422">
    <property type="entry name" value="MarR/SlyA-like"/>
</dbReference>
<dbReference type="KEGG" id="marq:MARGE09_P0940"/>
<dbReference type="Gene3D" id="1.10.10.10">
    <property type="entry name" value="Winged helix-like DNA-binding domain superfamily/Winged helix DNA-binding domain"/>
    <property type="match status" value="1"/>
</dbReference>
<dbReference type="Pfam" id="PF01047">
    <property type="entry name" value="MarR"/>
    <property type="match status" value="1"/>
</dbReference>
<dbReference type="GO" id="GO:0045892">
    <property type="term" value="P:negative regulation of DNA-templated transcription"/>
    <property type="evidence" value="ECO:0007669"/>
    <property type="project" value="InterPro"/>
</dbReference>
<dbReference type="PANTHER" id="PTHR33164">
    <property type="entry name" value="TRANSCRIPTIONAL REGULATOR, MARR FAMILY"/>
    <property type="match status" value="1"/>
</dbReference>
<evidence type="ECO:0000259" key="1">
    <source>
        <dbReference type="PROSITE" id="PS50995"/>
    </source>
</evidence>
<dbReference type="AlphaFoldDB" id="A0AAN1WFT8"/>
<dbReference type="GO" id="GO:0006950">
    <property type="term" value="P:response to stress"/>
    <property type="evidence" value="ECO:0007669"/>
    <property type="project" value="TreeGrafter"/>
</dbReference>
<protein>
    <recommendedName>
        <fullName evidence="1">HTH marR-type domain-containing protein</fullName>
    </recommendedName>
</protein>
<dbReference type="GO" id="GO:0003700">
    <property type="term" value="F:DNA-binding transcription factor activity"/>
    <property type="evidence" value="ECO:0007669"/>
    <property type="project" value="InterPro"/>
</dbReference>
<organism evidence="2 3">
    <name type="scientific">Marinagarivorans cellulosilyticus</name>
    <dbReference type="NCBI Taxonomy" id="2721545"/>
    <lineage>
        <taxon>Bacteria</taxon>
        <taxon>Pseudomonadati</taxon>
        <taxon>Pseudomonadota</taxon>
        <taxon>Gammaproteobacteria</taxon>
        <taxon>Cellvibrionales</taxon>
        <taxon>Cellvibrionaceae</taxon>
        <taxon>Marinagarivorans</taxon>
    </lineage>
</organism>
<feature type="domain" description="HTH marR-type" evidence="1">
    <location>
        <begin position="10"/>
        <end position="142"/>
    </location>
</feature>
<accession>A0AAN1WFT8</accession>
<dbReference type="PANTHER" id="PTHR33164:SF13">
    <property type="entry name" value="4-HYDROXYPHENYLACETATE CATABOLISM PROTEIN"/>
    <property type="match status" value="1"/>
</dbReference>
<dbReference type="InterPro" id="IPR036388">
    <property type="entry name" value="WH-like_DNA-bd_sf"/>
</dbReference>
<evidence type="ECO:0000313" key="3">
    <source>
        <dbReference type="Proteomes" id="UP001320119"/>
    </source>
</evidence>
<dbReference type="InterPro" id="IPR012712">
    <property type="entry name" value="HpaR/FarR"/>
</dbReference>